<name>A0AAU9KP89_9STRA</name>
<evidence type="ECO:0000313" key="2">
    <source>
        <dbReference type="Proteomes" id="UP001160483"/>
    </source>
</evidence>
<dbReference type="AlphaFoldDB" id="A0AAU9KP89"/>
<comment type="caution">
    <text evidence="1">The sequence shown here is derived from an EMBL/GenBank/DDBJ whole genome shotgun (WGS) entry which is preliminary data.</text>
</comment>
<reference evidence="1" key="1">
    <citation type="submission" date="2021-11" db="EMBL/GenBank/DDBJ databases">
        <authorList>
            <person name="Islam A."/>
            <person name="Islam S."/>
            <person name="Flora M.S."/>
            <person name="Rahman M."/>
            <person name="Ziaur R.M."/>
            <person name="Epstein J.H."/>
            <person name="Hassan M."/>
            <person name="Klassen M."/>
            <person name="Woodard K."/>
            <person name="Webb A."/>
            <person name="Webby R.J."/>
            <person name="El Zowalaty M.E."/>
        </authorList>
    </citation>
    <scope>NUCLEOTIDE SEQUENCE</scope>
    <source>
        <strain evidence="1">Pbs3</strain>
    </source>
</reference>
<evidence type="ECO:0000313" key="1">
    <source>
        <dbReference type="EMBL" id="CAH0475654.1"/>
    </source>
</evidence>
<sequence length="73" mass="8200">MSVVNDAIEQLLCVYLGLLDEKDLSMDIIRDFRDLYRLPLRSYHDKCALLQAAEASGCSPEACPYHSINGLII</sequence>
<dbReference type="EMBL" id="CAKKTJ010000130">
    <property type="protein sequence ID" value="CAH0475654.1"/>
    <property type="molecule type" value="Genomic_DNA"/>
</dbReference>
<gene>
    <name evidence="1" type="ORF">PBS003_LOCUS2464</name>
</gene>
<organism evidence="1 2">
    <name type="scientific">Peronospora belbahrii</name>
    <dbReference type="NCBI Taxonomy" id="622444"/>
    <lineage>
        <taxon>Eukaryota</taxon>
        <taxon>Sar</taxon>
        <taxon>Stramenopiles</taxon>
        <taxon>Oomycota</taxon>
        <taxon>Peronosporomycetes</taxon>
        <taxon>Peronosporales</taxon>
        <taxon>Peronosporaceae</taxon>
        <taxon>Peronospora</taxon>
    </lineage>
</organism>
<accession>A0AAU9KP89</accession>
<protein>
    <submittedName>
        <fullName evidence="1">Uncharacterized protein</fullName>
    </submittedName>
</protein>
<dbReference type="Proteomes" id="UP001160483">
    <property type="component" value="Unassembled WGS sequence"/>
</dbReference>
<proteinExistence type="predicted"/>